<comment type="similarity">
    <text evidence="2">Belongs to the complex I subunit 4 family.</text>
</comment>
<feature type="transmembrane region" description="Helical" evidence="7">
    <location>
        <begin position="125"/>
        <end position="144"/>
    </location>
</feature>
<dbReference type="EMBL" id="VLPL01000003">
    <property type="protein sequence ID" value="TSJ45512.1"/>
    <property type="molecule type" value="Genomic_DNA"/>
</dbReference>
<feature type="transmembrane region" description="Helical" evidence="7">
    <location>
        <begin position="321"/>
        <end position="339"/>
    </location>
</feature>
<feature type="transmembrane region" description="Helical" evidence="7">
    <location>
        <begin position="188"/>
        <end position="209"/>
    </location>
</feature>
<feature type="transmembrane region" description="Helical" evidence="7">
    <location>
        <begin position="264"/>
        <end position="283"/>
    </location>
</feature>
<organism evidence="9 10">
    <name type="scientific">Fluviicola chungangensis</name>
    <dbReference type="NCBI Taxonomy" id="2597671"/>
    <lineage>
        <taxon>Bacteria</taxon>
        <taxon>Pseudomonadati</taxon>
        <taxon>Bacteroidota</taxon>
        <taxon>Flavobacteriia</taxon>
        <taxon>Flavobacteriales</taxon>
        <taxon>Crocinitomicaceae</taxon>
        <taxon>Fluviicola</taxon>
    </lineage>
</organism>
<evidence type="ECO:0000256" key="3">
    <source>
        <dbReference type="ARBA" id="ARBA00022692"/>
    </source>
</evidence>
<dbReference type="GO" id="GO:0003954">
    <property type="term" value="F:NADH dehydrogenase activity"/>
    <property type="evidence" value="ECO:0007669"/>
    <property type="project" value="TreeGrafter"/>
</dbReference>
<feature type="transmembrane region" description="Helical" evidence="7">
    <location>
        <begin position="230"/>
        <end position="252"/>
    </location>
</feature>
<dbReference type="AlphaFoldDB" id="A0A556N002"/>
<feature type="transmembrane region" description="Helical" evidence="7">
    <location>
        <begin position="434"/>
        <end position="456"/>
    </location>
</feature>
<feature type="domain" description="NADH:quinone oxidoreductase/Mrp antiporter transmembrane" evidence="8">
    <location>
        <begin position="121"/>
        <end position="405"/>
    </location>
</feature>
<feature type="transmembrane region" description="Helical" evidence="7">
    <location>
        <begin position="156"/>
        <end position="176"/>
    </location>
</feature>
<evidence type="ECO:0000259" key="8">
    <source>
        <dbReference type="Pfam" id="PF00361"/>
    </source>
</evidence>
<dbReference type="Proteomes" id="UP000316008">
    <property type="component" value="Unassembled WGS sequence"/>
</dbReference>
<dbReference type="GO" id="GO:0008137">
    <property type="term" value="F:NADH dehydrogenase (ubiquinone) activity"/>
    <property type="evidence" value="ECO:0007669"/>
    <property type="project" value="InterPro"/>
</dbReference>
<name>A0A556N002_9FLAO</name>
<dbReference type="RefSeq" id="WP_144332468.1">
    <property type="nucleotide sequence ID" value="NZ_VLPL01000003.1"/>
</dbReference>
<evidence type="ECO:0000256" key="2">
    <source>
        <dbReference type="ARBA" id="ARBA00009025"/>
    </source>
</evidence>
<dbReference type="NCBIfam" id="TIGR01972">
    <property type="entry name" value="NDH_I_M"/>
    <property type="match status" value="1"/>
</dbReference>
<keyword evidence="5 7" id="KW-0472">Membrane</keyword>
<evidence type="ECO:0000313" key="9">
    <source>
        <dbReference type="EMBL" id="TSJ45512.1"/>
    </source>
</evidence>
<dbReference type="GO" id="GO:0042773">
    <property type="term" value="P:ATP synthesis coupled electron transport"/>
    <property type="evidence" value="ECO:0007669"/>
    <property type="project" value="InterPro"/>
</dbReference>
<feature type="transmembrane region" description="Helical" evidence="7">
    <location>
        <begin position="102"/>
        <end position="119"/>
    </location>
</feature>
<dbReference type="InterPro" id="IPR010227">
    <property type="entry name" value="NADH_Q_OxRdtase_chainM/4"/>
</dbReference>
<evidence type="ECO:0000256" key="5">
    <source>
        <dbReference type="ARBA" id="ARBA00023136"/>
    </source>
</evidence>
<gene>
    <name evidence="9" type="ORF">FO442_07080</name>
</gene>
<sequence>MELLLFILPLFFALSVLIIPKQGVRAYGIIGSLAVLGVVIACMMQYNNDGTTHYFVNKPWLAGITLSFGYDGISLLMLLLTAVLVPLILVSNFKNELAENRLFTSMVFFMQLGLIGVFISMDGLWFYIFWEITLIPIFLISWWFGAPERKAALMKFFIYTFVGSLAMLAALIGIKVNAPTFYIEDLKAVTFTCKTACWLAMGFFLAFAVKIPIFPFHTWQPDTYTKSPMAGTMLLSGIMLKMALYGMIRWMIPLFPEAVACLQWPVIILATIGVVYGAIIAIKQKDMKRVFAFASMSHVGLIAAAIMVWDFDALSGSMVQIVNHGLVAVGLFLAVEIIERRTGTRNLADLGGFAKQAPKFAFWFAALAFASVSVPLTSGFIGEFLMLKGLVQFDMIAGIVAGTTLILGAVYTFRAYQLSMYGPVTRDQFADLHWSELVVLAIIILAVVILGVYPALITDFVNPSLKVVLETLSTPSGL</sequence>
<evidence type="ECO:0000256" key="1">
    <source>
        <dbReference type="ARBA" id="ARBA00004127"/>
    </source>
</evidence>
<evidence type="ECO:0000256" key="4">
    <source>
        <dbReference type="ARBA" id="ARBA00022989"/>
    </source>
</evidence>
<comment type="caution">
    <text evidence="9">The sequence shown here is derived from an EMBL/GenBank/DDBJ whole genome shotgun (WGS) entry which is preliminary data.</text>
</comment>
<accession>A0A556N002</accession>
<reference evidence="9 10" key="1">
    <citation type="submission" date="2019-07" db="EMBL/GenBank/DDBJ databases">
        <authorList>
            <person name="Huq M.A."/>
        </authorList>
    </citation>
    <scope>NUCLEOTIDE SEQUENCE [LARGE SCALE GENOMIC DNA]</scope>
    <source>
        <strain evidence="9 10">MAH-3</strain>
    </source>
</reference>
<keyword evidence="10" id="KW-1185">Reference proteome</keyword>
<keyword evidence="3 6" id="KW-0812">Transmembrane</keyword>
<keyword evidence="4 7" id="KW-1133">Transmembrane helix</keyword>
<dbReference type="OrthoDB" id="9811718at2"/>
<evidence type="ECO:0000256" key="6">
    <source>
        <dbReference type="RuleBase" id="RU000320"/>
    </source>
</evidence>
<feature type="transmembrane region" description="Helical" evidence="7">
    <location>
        <begin position="290"/>
        <end position="309"/>
    </location>
</feature>
<dbReference type="InterPro" id="IPR003918">
    <property type="entry name" value="NADH_UbQ_OxRdtase"/>
</dbReference>
<evidence type="ECO:0000256" key="7">
    <source>
        <dbReference type="SAM" id="Phobius"/>
    </source>
</evidence>
<feature type="transmembrane region" description="Helical" evidence="7">
    <location>
        <begin position="393"/>
        <end position="413"/>
    </location>
</feature>
<protein>
    <submittedName>
        <fullName evidence="9">NADH-quinone oxidoreductase subunit M</fullName>
    </submittedName>
</protein>
<dbReference type="GO" id="GO:0016020">
    <property type="term" value="C:membrane"/>
    <property type="evidence" value="ECO:0007669"/>
    <property type="project" value="UniProtKB-SubCell"/>
</dbReference>
<comment type="subcellular location">
    <subcellularLocation>
        <location evidence="1">Endomembrane system</location>
        <topology evidence="1">Multi-pass membrane protein</topology>
    </subcellularLocation>
    <subcellularLocation>
        <location evidence="6">Membrane</location>
        <topology evidence="6">Multi-pass membrane protein</topology>
    </subcellularLocation>
</comment>
<dbReference type="InterPro" id="IPR001750">
    <property type="entry name" value="ND/Mrp_TM"/>
</dbReference>
<dbReference type="PRINTS" id="PR01437">
    <property type="entry name" value="NUOXDRDTASE4"/>
</dbReference>
<dbReference type="GO" id="GO:0012505">
    <property type="term" value="C:endomembrane system"/>
    <property type="evidence" value="ECO:0007669"/>
    <property type="project" value="UniProtKB-SubCell"/>
</dbReference>
<dbReference type="PANTHER" id="PTHR43507">
    <property type="entry name" value="NADH-UBIQUINONE OXIDOREDUCTASE CHAIN 4"/>
    <property type="match status" value="1"/>
</dbReference>
<dbReference type="PANTHER" id="PTHR43507:SF1">
    <property type="entry name" value="NADH-UBIQUINONE OXIDOREDUCTASE CHAIN 4"/>
    <property type="match status" value="1"/>
</dbReference>
<feature type="transmembrane region" description="Helical" evidence="7">
    <location>
        <begin position="360"/>
        <end position="381"/>
    </location>
</feature>
<evidence type="ECO:0000313" key="10">
    <source>
        <dbReference type="Proteomes" id="UP000316008"/>
    </source>
</evidence>
<feature type="transmembrane region" description="Helical" evidence="7">
    <location>
        <begin position="68"/>
        <end position="90"/>
    </location>
</feature>
<dbReference type="GO" id="GO:0048039">
    <property type="term" value="F:ubiquinone binding"/>
    <property type="evidence" value="ECO:0007669"/>
    <property type="project" value="TreeGrafter"/>
</dbReference>
<proteinExistence type="inferred from homology"/>
<dbReference type="GO" id="GO:0015990">
    <property type="term" value="P:electron transport coupled proton transport"/>
    <property type="evidence" value="ECO:0007669"/>
    <property type="project" value="TreeGrafter"/>
</dbReference>
<dbReference type="Pfam" id="PF00361">
    <property type="entry name" value="Proton_antipo_M"/>
    <property type="match status" value="1"/>
</dbReference>